<dbReference type="EMBL" id="AGYT01000008">
    <property type="protein sequence ID" value="ENZ02598.1"/>
    <property type="molecule type" value="Genomic_DNA"/>
</dbReference>
<dbReference type="GO" id="GO:0015095">
    <property type="term" value="F:magnesium ion transmembrane transporter activity"/>
    <property type="evidence" value="ECO:0007669"/>
    <property type="project" value="InterPro"/>
</dbReference>
<dbReference type="HOGENOM" id="CLU_030870_1_0_9"/>
<dbReference type="Pfam" id="PF00571">
    <property type="entry name" value="CBS"/>
    <property type="match status" value="2"/>
</dbReference>
<dbReference type="CDD" id="cd04606">
    <property type="entry name" value="CBS_pair_Mg_transporter"/>
    <property type="match status" value="1"/>
</dbReference>
<dbReference type="PANTHER" id="PTHR43773:SF1">
    <property type="entry name" value="MAGNESIUM TRANSPORTER MGTE"/>
    <property type="match status" value="1"/>
</dbReference>
<dbReference type="InterPro" id="IPR038076">
    <property type="entry name" value="MgtE_N_sf"/>
</dbReference>
<feature type="domain" description="CBS" evidence="3">
    <location>
        <begin position="357"/>
        <end position="414"/>
    </location>
</feature>
<comment type="caution">
    <text evidence="4">The sequence shown here is derived from an EMBL/GenBank/DDBJ whole genome shotgun (WGS) entry which is preliminary data.</text>
</comment>
<dbReference type="eggNOG" id="COG2239">
    <property type="taxonomic scope" value="Bacteria"/>
</dbReference>
<dbReference type="GO" id="GO:0016020">
    <property type="term" value="C:membrane"/>
    <property type="evidence" value="ECO:0007669"/>
    <property type="project" value="InterPro"/>
</dbReference>
<dbReference type="AlphaFoldDB" id="N9XSD1"/>
<evidence type="ECO:0000256" key="2">
    <source>
        <dbReference type="SAM" id="Coils"/>
    </source>
</evidence>
<keyword evidence="1" id="KW-0129">CBS domain</keyword>
<dbReference type="PROSITE" id="PS51371">
    <property type="entry name" value="CBS"/>
    <property type="match status" value="2"/>
</dbReference>
<evidence type="ECO:0000313" key="5">
    <source>
        <dbReference type="Proteomes" id="UP000013097"/>
    </source>
</evidence>
<dbReference type="InterPro" id="IPR046342">
    <property type="entry name" value="CBS_dom_sf"/>
</dbReference>
<dbReference type="Pfam" id="PF03448">
    <property type="entry name" value="MgtE_N"/>
    <property type="match status" value="1"/>
</dbReference>
<dbReference type="InterPro" id="IPR006668">
    <property type="entry name" value="Mg_transptr_MgtE_intracell_dom"/>
</dbReference>
<dbReference type="Gene3D" id="3.10.580.10">
    <property type="entry name" value="CBS-domain"/>
    <property type="match status" value="1"/>
</dbReference>
<evidence type="ECO:0000313" key="4">
    <source>
        <dbReference type="EMBL" id="ENZ02598.1"/>
    </source>
</evidence>
<dbReference type="Proteomes" id="UP000013097">
    <property type="component" value="Unassembled WGS sequence"/>
</dbReference>
<keyword evidence="5" id="KW-1185">Reference proteome</keyword>
<evidence type="ECO:0000259" key="3">
    <source>
        <dbReference type="PROSITE" id="PS51371"/>
    </source>
</evidence>
<evidence type="ECO:0000256" key="1">
    <source>
        <dbReference type="PROSITE-ProRule" id="PRU00703"/>
    </source>
</evidence>
<proteinExistence type="predicted"/>
<dbReference type="RefSeq" id="WP_002598334.1">
    <property type="nucleotide sequence ID" value="NZ_KB850956.1"/>
</dbReference>
<gene>
    <name evidence="4" type="ORF">HMPREF1092_01833</name>
</gene>
<feature type="coiled-coil region" evidence="2">
    <location>
        <begin position="244"/>
        <end position="287"/>
    </location>
</feature>
<feature type="domain" description="CBS" evidence="3">
    <location>
        <begin position="293"/>
        <end position="355"/>
    </location>
</feature>
<dbReference type="SUPFAM" id="SSF158791">
    <property type="entry name" value="MgtE N-terminal domain-like"/>
    <property type="match status" value="1"/>
</dbReference>
<protein>
    <recommendedName>
        <fullName evidence="3">CBS domain-containing protein</fullName>
    </recommendedName>
</protein>
<dbReference type="PATRIC" id="fig|999411.4.peg.1805"/>
<name>N9XSD1_9CLOT</name>
<sequence length="421" mass="48958">MKRLSVFSFTDILGNKMYDEFGDVLGILRDIYVTTEQGYPRIIGYKVKRDGITYHFEFRTIQYFSNDGKIIIKTKGSKEILPRTYSYLLSRHLLDKKIVDINGKKVVRVDNLRIAEIAGEYRVVAVETGGLNKYRKFKLDRFMKFIYKLLRKNIDGTVLMWDDVESLEMVNNNLKLQVPFQKLSKLHPADLADILEELDTNSRKQVFESLDEDLAADTLEELEQEYKGQVIKELSETKTAELLENMASDEIADILDDLDEEEREKILVNLEKEDAEEVKELLEYEDETVGSVMTKDFISLNLDVTVSETVEILKEMKPDEEEMYYIYITDNEDRIKGVISLRNLILSPGNEKLKNIMSDNFQTLQHEDGIESAIELSSKYDLLSVPVVDEKEILVGIIIIHDIIDEYLYPTWKKKNRKLKD</sequence>
<keyword evidence="2" id="KW-0175">Coiled coil</keyword>
<dbReference type="SMART" id="SM00116">
    <property type="entry name" value="CBS"/>
    <property type="match status" value="2"/>
</dbReference>
<accession>N9XSD1</accession>
<dbReference type="InterPro" id="IPR006669">
    <property type="entry name" value="MgtE_transporter"/>
</dbReference>
<dbReference type="PANTHER" id="PTHR43773">
    <property type="entry name" value="MAGNESIUM TRANSPORTER MGTE"/>
    <property type="match status" value="1"/>
</dbReference>
<organism evidence="4 5">
    <name type="scientific">Clostridium thermobutyricum</name>
    <dbReference type="NCBI Taxonomy" id="29372"/>
    <lineage>
        <taxon>Bacteria</taxon>
        <taxon>Bacillati</taxon>
        <taxon>Bacillota</taxon>
        <taxon>Clostridia</taxon>
        <taxon>Eubacteriales</taxon>
        <taxon>Clostridiaceae</taxon>
        <taxon>Clostridium</taxon>
    </lineage>
</organism>
<dbReference type="InterPro" id="IPR000644">
    <property type="entry name" value="CBS_dom"/>
</dbReference>
<dbReference type="Gene3D" id="1.25.60.10">
    <property type="entry name" value="MgtE N-terminal domain-like"/>
    <property type="match status" value="1"/>
</dbReference>
<dbReference type="SUPFAM" id="SSF54631">
    <property type="entry name" value="CBS-domain pair"/>
    <property type="match status" value="1"/>
</dbReference>
<reference evidence="4 5" key="1">
    <citation type="submission" date="2013-01" db="EMBL/GenBank/DDBJ databases">
        <title>The Genome Sequence of Clostridium colicanis 209318.</title>
        <authorList>
            <consortium name="The Broad Institute Genome Sequencing Platform"/>
            <person name="Earl A."/>
            <person name="Ward D."/>
            <person name="Feldgarden M."/>
            <person name="Gevers D."/>
            <person name="Courvalin P."/>
            <person name="Lambert T."/>
            <person name="Walker B."/>
            <person name="Young S.K."/>
            <person name="Zeng Q."/>
            <person name="Gargeya S."/>
            <person name="Fitzgerald M."/>
            <person name="Haas B."/>
            <person name="Abouelleil A."/>
            <person name="Alvarado L."/>
            <person name="Arachchi H.M."/>
            <person name="Berlin A.M."/>
            <person name="Chapman S.B."/>
            <person name="Dewar J."/>
            <person name="Goldberg J."/>
            <person name="Griggs A."/>
            <person name="Gujja S."/>
            <person name="Hansen M."/>
            <person name="Howarth C."/>
            <person name="Imamovic A."/>
            <person name="Larimer J."/>
            <person name="McCowan C."/>
            <person name="Murphy C."/>
            <person name="Neiman D."/>
            <person name="Pearson M."/>
            <person name="Priest M."/>
            <person name="Roberts A."/>
            <person name="Saif S."/>
            <person name="Shea T."/>
            <person name="Sisk P."/>
            <person name="Sykes S."/>
            <person name="Wortman J."/>
            <person name="Nusbaum C."/>
            <person name="Birren B."/>
        </authorList>
    </citation>
    <scope>NUCLEOTIDE SEQUENCE [LARGE SCALE GENOMIC DNA]</scope>
    <source>
        <strain evidence="4 5">209318</strain>
    </source>
</reference>
<dbReference type="SMART" id="SM00924">
    <property type="entry name" value="MgtE_N"/>
    <property type="match status" value="1"/>
</dbReference>